<dbReference type="EMBL" id="JANQDX010000013">
    <property type="protein sequence ID" value="KAL0913593.1"/>
    <property type="molecule type" value="Genomic_DNA"/>
</dbReference>
<dbReference type="AlphaFoldDB" id="A0ABD0ULB7"/>
<organism evidence="1 2">
    <name type="scientific">Dendrobium thyrsiflorum</name>
    <name type="common">Pinecone-like raceme dendrobium</name>
    <name type="synonym">Orchid</name>
    <dbReference type="NCBI Taxonomy" id="117978"/>
    <lineage>
        <taxon>Eukaryota</taxon>
        <taxon>Viridiplantae</taxon>
        <taxon>Streptophyta</taxon>
        <taxon>Embryophyta</taxon>
        <taxon>Tracheophyta</taxon>
        <taxon>Spermatophyta</taxon>
        <taxon>Magnoliopsida</taxon>
        <taxon>Liliopsida</taxon>
        <taxon>Asparagales</taxon>
        <taxon>Orchidaceae</taxon>
        <taxon>Epidendroideae</taxon>
        <taxon>Malaxideae</taxon>
        <taxon>Dendrobiinae</taxon>
        <taxon>Dendrobium</taxon>
    </lineage>
</organism>
<evidence type="ECO:0000313" key="2">
    <source>
        <dbReference type="Proteomes" id="UP001552299"/>
    </source>
</evidence>
<reference evidence="1 2" key="1">
    <citation type="journal article" date="2024" name="Plant Biotechnol. J.">
        <title>Dendrobium thyrsiflorum genome and its molecular insights into genes involved in important horticultural traits.</title>
        <authorList>
            <person name="Chen B."/>
            <person name="Wang J.Y."/>
            <person name="Zheng P.J."/>
            <person name="Li K.L."/>
            <person name="Liang Y.M."/>
            <person name="Chen X.F."/>
            <person name="Zhang C."/>
            <person name="Zhao X."/>
            <person name="He X."/>
            <person name="Zhang G.Q."/>
            <person name="Liu Z.J."/>
            <person name="Xu Q."/>
        </authorList>
    </citation>
    <scope>NUCLEOTIDE SEQUENCE [LARGE SCALE GENOMIC DNA]</scope>
    <source>
        <strain evidence="1">GZMU011</strain>
    </source>
</reference>
<gene>
    <name evidence="1" type="ORF">M5K25_017064</name>
</gene>
<dbReference type="Proteomes" id="UP001552299">
    <property type="component" value="Unassembled WGS sequence"/>
</dbReference>
<accession>A0ABD0ULB7</accession>
<evidence type="ECO:0000313" key="1">
    <source>
        <dbReference type="EMBL" id="KAL0913593.1"/>
    </source>
</evidence>
<name>A0ABD0ULB7_DENTH</name>
<sequence length="128" mass="13456">MSEPCSMTLTCVEEVESNPPRIDFALIGRGQMPRGRITSLTLRVVSRRSRSGSRLASPLSACRRPARVATVLLEVDDAVVEASGGVKSRRMPLSSCPRATTATAVVPPEMPKTAAVPLAPLRVGSGSG</sequence>
<keyword evidence="2" id="KW-1185">Reference proteome</keyword>
<comment type="caution">
    <text evidence="1">The sequence shown here is derived from an EMBL/GenBank/DDBJ whole genome shotgun (WGS) entry which is preliminary data.</text>
</comment>
<proteinExistence type="predicted"/>
<protein>
    <submittedName>
        <fullName evidence="1">Uncharacterized protein</fullName>
    </submittedName>
</protein>